<name>A0ABT2KWU0_9BACL</name>
<evidence type="ECO:0000313" key="9">
    <source>
        <dbReference type="Proteomes" id="UP001206821"/>
    </source>
</evidence>
<dbReference type="PANTHER" id="PTHR30294">
    <property type="entry name" value="MEMBRANE COMPONENT OF ABC TRANSPORTER YHHJ-RELATED"/>
    <property type="match status" value="1"/>
</dbReference>
<accession>A0ABT2KWU0</accession>
<comment type="subcellular location">
    <subcellularLocation>
        <location evidence="1">Cell membrane</location>
        <topology evidence="1">Multi-pass membrane protein</topology>
    </subcellularLocation>
</comment>
<evidence type="ECO:0000256" key="4">
    <source>
        <dbReference type="ARBA" id="ARBA00022989"/>
    </source>
</evidence>
<dbReference type="RefSeq" id="WP_034817921.1">
    <property type="nucleotide sequence ID" value="NZ_JANIEK010000013.1"/>
</dbReference>
<protein>
    <submittedName>
        <fullName evidence="8">ABC transporter permease</fullName>
    </submittedName>
</protein>
<evidence type="ECO:0000256" key="6">
    <source>
        <dbReference type="SAM" id="Phobius"/>
    </source>
</evidence>
<evidence type="ECO:0000313" key="8">
    <source>
        <dbReference type="EMBL" id="MCT4794878.1"/>
    </source>
</evidence>
<feature type="transmembrane region" description="Helical" evidence="6">
    <location>
        <begin position="21"/>
        <end position="39"/>
    </location>
</feature>
<feature type="transmembrane region" description="Helical" evidence="6">
    <location>
        <begin position="352"/>
        <end position="371"/>
    </location>
</feature>
<keyword evidence="3 6" id="KW-0812">Transmembrane</keyword>
<keyword evidence="2" id="KW-1003">Cell membrane</keyword>
<feature type="transmembrane region" description="Helical" evidence="6">
    <location>
        <begin position="262"/>
        <end position="285"/>
    </location>
</feature>
<feature type="transmembrane region" description="Helical" evidence="6">
    <location>
        <begin position="322"/>
        <end position="340"/>
    </location>
</feature>
<keyword evidence="5 6" id="KW-0472">Membrane</keyword>
<evidence type="ECO:0000259" key="7">
    <source>
        <dbReference type="Pfam" id="PF12698"/>
    </source>
</evidence>
<comment type="caution">
    <text evidence="8">The sequence shown here is derived from an EMBL/GenBank/DDBJ whole genome shotgun (WGS) entry which is preliminary data.</text>
</comment>
<dbReference type="InterPro" id="IPR051449">
    <property type="entry name" value="ABC-2_transporter_component"/>
</dbReference>
<proteinExistence type="predicted"/>
<feature type="domain" description="ABC-2 type transporter transmembrane" evidence="7">
    <location>
        <begin position="20"/>
        <end position="371"/>
    </location>
</feature>
<evidence type="ECO:0000256" key="3">
    <source>
        <dbReference type="ARBA" id="ARBA00022692"/>
    </source>
</evidence>
<dbReference type="InterPro" id="IPR013525">
    <property type="entry name" value="ABC2_TM"/>
</dbReference>
<feature type="transmembrane region" description="Helical" evidence="6">
    <location>
        <begin position="297"/>
        <end position="316"/>
    </location>
</feature>
<dbReference type="Pfam" id="PF12698">
    <property type="entry name" value="ABC2_membrane_3"/>
    <property type="match status" value="1"/>
</dbReference>
<keyword evidence="4 6" id="KW-1133">Transmembrane helix</keyword>
<dbReference type="PANTHER" id="PTHR30294:SF29">
    <property type="entry name" value="MULTIDRUG ABC TRANSPORTER PERMEASE YBHS-RELATED"/>
    <property type="match status" value="1"/>
</dbReference>
<evidence type="ECO:0000256" key="2">
    <source>
        <dbReference type="ARBA" id="ARBA00022475"/>
    </source>
</evidence>
<keyword evidence="9" id="KW-1185">Reference proteome</keyword>
<evidence type="ECO:0000256" key="1">
    <source>
        <dbReference type="ARBA" id="ARBA00004651"/>
    </source>
</evidence>
<feature type="transmembrane region" description="Helical" evidence="6">
    <location>
        <begin position="172"/>
        <end position="197"/>
    </location>
</feature>
<evidence type="ECO:0000256" key="5">
    <source>
        <dbReference type="ARBA" id="ARBA00023136"/>
    </source>
</evidence>
<sequence length="397" mass="43770">MFHNFGPLYSFTLRSKLRSKAFLISTLLTILFIFGFTNIDRILSNFADTDSGEALLVTENVELATVMQSLGYEDVEASNVTEDEARAGLDNGDYEVVAFIDGYSARVLSERPETEFTTLLQTALREVRNAELIDSANVDPAVIAALNEPIPVEESYLGRGGENSDELFSSFAFVYVMLMLLYVSIITYGSMISTEVTTEKSSRVMELIISTTHPVTHMLAKISAIGTLALLQIGIFLGFGYFSARSNEMAQSVIDNAGNARAVLYLLTFFALGYLLYAALFAVLGSLVSRVEEAQQMTMPVIMLLVAGFLAAMFGLNNPDAPIVAILSFVPFFTPMLMFLRVMLVDVPVWEVALSIGIMLGSIGVILWIGSKFYRGGVLFYGNNALKQWRQILQNRQ</sequence>
<reference evidence="8 9" key="1">
    <citation type="submission" date="2022-07" db="EMBL/GenBank/DDBJ databases">
        <title>Genomic and pangenome structural analysis of the polyextremophile Exiguobacterium.</title>
        <authorList>
            <person name="Shen L."/>
        </authorList>
    </citation>
    <scope>NUCLEOTIDE SEQUENCE [LARGE SCALE GENOMIC DNA]</scope>
    <source>
        <strain evidence="8 9">12_1</strain>
    </source>
</reference>
<feature type="transmembrane region" description="Helical" evidence="6">
    <location>
        <begin position="218"/>
        <end position="242"/>
    </location>
</feature>
<organism evidence="8 9">
    <name type="scientific">Exiguobacterium alkaliphilum</name>
    <dbReference type="NCBI Taxonomy" id="1428684"/>
    <lineage>
        <taxon>Bacteria</taxon>
        <taxon>Bacillati</taxon>
        <taxon>Bacillota</taxon>
        <taxon>Bacilli</taxon>
        <taxon>Bacillales</taxon>
        <taxon>Bacillales Family XII. Incertae Sedis</taxon>
        <taxon>Exiguobacterium</taxon>
    </lineage>
</organism>
<dbReference type="Proteomes" id="UP001206821">
    <property type="component" value="Unassembled WGS sequence"/>
</dbReference>
<dbReference type="EMBL" id="JANIEK010000013">
    <property type="protein sequence ID" value="MCT4794878.1"/>
    <property type="molecule type" value="Genomic_DNA"/>
</dbReference>
<gene>
    <name evidence="8" type="ORF">NQG31_04935</name>
</gene>